<dbReference type="OrthoDB" id="39175at2759"/>
<evidence type="ECO:0000256" key="1">
    <source>
        <dbReference type="ARBA" id="ARBA00004123"/>
    </source>
</evidence>
<keyword evidence="5" id="KW-0804">Transcription</keyword>
<dbReference type="RefSeq" id="XP_045959079.1">
    <property type="nucleotide sequence ID" value="XM_046102876.1"/>
</dbReference>
<keyword evidence="9" id="KW-1185">Reference proteome</keyword>
<keyword evidence="2" id="KW-0479">Metal-binding</keyword>
<name>A0A9P8UMA7_9PEZI</name>
<comment type="caution">
    <text evidence="8">The sequence shown here is derived from an EMBL/GenBank/DDBJ whole genome shotgun (WGS) entry which is preliminary data.</text>
</comment>
<dbReference type="Proteomes" id="UP000758603">
    <property type="component" value="Unassembled WGS sequence"/>
</dbReference>
<dbReference type="AlphaFoldDB" id="A0A9P8UMA7"/>
<keyword evidence="4" id="KW-0238">DNA-binding</keyword>
<reference evidence="8" key="1">
    <citation type="journal article" date="2021" name="Nat. Commun.">
        <title>Genetic determinants of endophytism in the Arabidopsis root mycobiome.</title>
        <authorList>
            <person name="Mesny F."/>
            <person name="Miyauchi S."/>
            <person name="Thiergart T."/>
            <person name="Pickel B."/>
            <person name="Atanasova L."/>
            <person name="Karlsson M."/>
            <person name="Huettel B."/>
            <person name="Barry K.W."/>
            <person name="Haridas S."/>
            <person name="Chen C."/>
            <person name="Bauer D."/>
            <person name="Andreopoulos W."/>
            <person name="Pangilinan J."/>
            <person name="LaButti K."/>
            <person name="Riley R."/>
            <person name="Lipzen A."/>
            <person name="Clum A."/>
            <person name="Drula E."/>
            <person name="Henrissat B."/>
            <person name="Kohler A."/>
            <person name="Grigoriev I.V."/>
            <person name="Martin F.M."/>
            <person name="Hacquard S."/>
        </authorList>
    </citation>
    <scope>NUCLEOTIDE SEQUENCE</scope>
    <source>
        <strain evidence="8">MPI-SDFR-AT-0073</strain>
    </source>
</reference>
<dbReference type="PROSITE" id="PS00463">
    <property type="entry name" value="ZN2_CY6_FUNGAL_1"/>
    <property type="match status" value="1"/>
</dbReference>
<gene>
    <name evidence="8" type="ORF">BKA67DRAFT_566275</name>
</gene>
<dbReference type="Gene3D" id="4.10.240.10">
    <property type="entry name" value="Zn(2)-C6 fungal-type DNA-binding domain"/>
    <property type="match status" value="1"/>
</dbReference>
<dbReference type="InterPro" id="IPR007219">
    <property type="entry name" value="XnlR_reg_dom"/>
</dbReference>
<evidence type="ECO:0000256" key="5">
    <source>
        <dbReference type="ARBA" id="ARBA00023163"/>
    </source>
</evidence>
<evidence type="ECO:0000256" key="4">
    <source>
        <dbReference type="ARBA" id="ARBA00023125"/>
    </source>
</evidence>
<feature type="domain" description="Zn(2)-C6 fungal-type" evidence="7">
    <location>
        <begin position="22"/>
        <end position="52"/>
    </location>
</feature>
<evidence type="ECO:0000313" key="9">
    <source>
        <dbReference type="Proteomes" id="UP000758603"/>
    </source>
</evidence>
<dbReference type="InterPro" id="IPR036864">
    <property type="entry name" value="Zn2-C6_fun-type_DNA-bd_sf"/>
</dbReference>
<evidence type="ECO:0000313" key="8">
    <source>
        <dbReference type="EMBL" id="KAH6654809.1"/>
    </source>
</evidence>
<evidence type="ECO:0000259" key="7">
    <source>
        <dbReference type="PROSITE" id="PS50048"/>
    </source>
</evidence>
<dbReference type="CDD" id="cd12148">
    <property type="entry name" value="fungal_TF_MHR"/>
    <property type="match status" value="1"/>
</dbReference>
<dbReference type="SMART" id="SM00066">
    <property type="entry name" value="GAL4"/>
    <property type="match status" value="1"/>
</dbReference>
<keyword evidence="3" id="KW-0805">Transcription regulation</keyword>
<dbReference type="SUPFAM" id="SSF57701">
    <property type="entry name" value="Zn2/Cys6 DNA-binding domain"/>
    <property type="match status" value="1"/>
</dbReference>
<accession>A0A9P8UMA7</accession>
<evidence type="ECO:0000256" key="6">
    <source>
        <dbReference type="ARBA" id="ARBA00023242"/>
    </source>
</evidence>
<dbReference type="InterPro" id="IPR001138">
    <property type="entry name" value="Zn2Cys6_DnaBD"/>
</dbReference>
<dbReference type="InterPro" id="IPR050987">
    <property type="entry name" value="AtrR-like"/>
</dbReference>
<dbReference type="GO" id="GO:0006351">
    <property type="term" value="P:DNA-templated transcription"/>
    <property type="evidence" value="ECO:0007669"/>
    <property type="project" value="InterPro"/>
</dbReference>
<sequence>MDAAAPAVAQMPGSTGRRLLRSCNHCKAKKTKCSGYPAPCNGCVRRNIECRFSKANVPRRAYSNTDLIVLTAPCASKSTKPKPRIDPIKPVPDLFVDRLLAHIRSPEILKYNRPYMVKNGLFVGNYSLMFFSDSRLQQLTIQLCNNKVKELLQRISSVIRSRIGHSHQVSPSTIERVAITGNKASQDPTVSAYWIKSYFDRVHPFYPFLDQRLFESIVSSPQLPSLLAENKAWSALYYAILALGCQVTGGGSFEPGKGEAWRLFSISLAILPDLMTLPDSLTVLQAMAAMTIYSLGISCLAIEHLMISESARRAQNLGNAKLTGNALLCYQKVFWVLYFVEKVSSFHFGRNSVFCDHDIVFSVPSVPEAIFDGFDWFLTCVRYARLLSRAATSLFSPGVLGNPKTYYLAAIDQLEDELKSWCWLMPESVRPGEISGRNLTYLNNVMRTAAIWMSCLHHSLRLSLCRATLHLESDAKEVVSPTRQATATRTMMEAARSILELATFVDVEPYTPLWVIGGIPLTSYFVLFDFVINNPKSAETTTNLALLDIAGGHFSRIEYASGGSLPGSLINGFAHIAREHVNSVICDGGRAPQHLALLAADQDSRVDAALRKSHPVTEDVNILFPEATSTNPFSTPGSFSAMTPDPSLMADEFPLMDTLFFPINDIPIEADGLYGAGTDIMDLFNTYIPGIDPGFFNQPSDDYFTQQPWN</sequence>
<dbReference type="PANTHER" id="PTHR46910">
    <property type="entry name" value="TRANSCRIPTION FACTOR PDR1"/>
    <property type="match status" value="1"/>
</dbReference>
<dbReference type="Pfam" id="PF04082">
    <property type="entry name" value="Fungal_trans"/>
    <property type="match status" value="1"/>
</dbReference>
<dbReference type="CDD" id="cd00067">
    <property type="entry name" value="GAL4"/>
    <property type="match status" value="1"/>
</dbReference>
<dbReference type="PANTHER" id="PTHR46910:SF37">
    <property type="entry name" value="ZN(II)2CYS6 TRANSCRIPTION FACTOR (EUROFUNG)"/>
    <property type="match status" value="1"/>
</dbReference>
<dbReference type="PROSITE" id="PS50048">
    <property type="entry name" value="ZN2_CY6_FUNGAL_2"/>
    <property type="match status" value="1"/>
</dbReference>
<protein>
    <recommendedName>
        <fullName evidence="7">Zn(2)-C6 fungal-type domain-containing protein</fullName>
    </recommendedName>
</protein>
<proteinExistence type="predicted"/>
<comment type="subcellular location">
    <subcellularLocation>
        <location evidence="1">Nucleus</location>
    </subcellularLocation>
</comment>
<dbReference type="GO" id="GO:0003677">
    <property type="term" value="F:DNA binding"/>
    <property type="evidence" value="ECO:0007669"/>
    <property type="project" value="UniProtKB-KW"/>
</dbReference>
<dbReference type="GO" id="GO:0008270">
    <property type="term" value="F:zinc ion binding"/>
    <property type="evidence" value="ECO:0007669"/>
    <property type="project" value="InterPro"/>
</dbReference>
<evidence type="ECO:0000256" key="2">
    <source>
        <dbReference type="ARBA" id="ARBA00022723"/>
    </source>
</evidence>
<dbReference type="Pfam" id="PF00172">
    <property type="entry name" value="Zn_clus"/>
    <property type="match status" value="1"/>
</dbReference>
<dbReference type="GeneID" id="70131768"/>
<dbReference type="GO" id="GO:0005634">
    <property type="term" value="C:nucleus"/>
    <property type="evidence" value="ECO:0007669"/>
    <property type="project" value="UniProtKB-SubCell"/>
</dbReference>
<keyword evidence="6" id="KW-0539">Nucleus</keyword>
<evidence type="ECO:0000256" key="3">
    <source>
        <dbReference type="ARBA" id="ARBA00023015"/>
    </source>
</evidence>
<dbReference type="EMBL" id="JAGPXC010000004">
    <property type="protein sequence ID" value="KAH6654809.1"/>
    <property type="molecule type" value="Genomic_DNA"/>
</dbReference>
<organism evidence="8 9">
    <name type="scientific">Truncatella angustata</name>
    <dbReference type="NCBI Taxonomy" id="152316"/>
    <lineage>
        <taxon>Eukaryota</taxon>
        <taxon>Fungi</taxon>
        <taxon>Dikarya</taxon>
        <taxon>Ascomycota</taxon>
        <taxon>Pezizomycotina</taxon>
        <taxon>Sordariomycetes</taxon>
        <taxon>Xylariomycetidae</taxon>
        <taxon>Amphisphaeriales</taxon>
        <taxon>Sporocadaceae</taxon>
        <taxon>Truncatella</taxon>
    </lineage>
</organism>
<dbReference type="GO" id="GO:0000981">
    <property type="term" value="F:DNA-binding transcription factor activity, RNA polymerase II-specific"/>
    <property type="evidence" value="ECO:0007669"/>
    <property type="project" value="InterPro"/>
</dbReference>